<evidence type="ECO:0000259" key="11">
    <source>
        <dbReference type="PROSITE" id="PS50850"/>
    </source>
</evidence>
<dbReference type="PANTHER" id="PTHR48023:SF4">
    <property type="entry name" value="D-XYLOSE-PROTON SYMPORTER-LIKE 2"/>
    <property type="match status" value="1"/>
</dbReference>
<dbReference type="Pfam" id="PF00083">
    <property type="entry name" value="Sugar_tr"/>
    <property type="match status" value="1"/>
</dbReference>
<feature type="transmembrane region" description="Helical" evidence="10">
    <location>
        <begin position="159"/>
        <end position="178"/>
    </location>
</feature>
<evidence type="ECO:0000256" key="3">
    <source>
        <dbReference type="ARBA" id="ARBA00022448"/>
    </source>
</evidence>
<keyword evidence="8 10" id="KW-0472">Membrane</keyword>
<dbReference type="EMBL" id="FOHB01000001">
    <property type="protein sequence ID" value="SER69481.1"/>
    <property type="molecule type" value="Genomic_DNA"/>
</dbReference>
<evidence type="ECO:0000256" key="8">
    <source>
        <dbReference type="ARBA" id="ARBA00023136"/>
    </source>
</evidence>
<dbReference type="Proteomes" id="UP000199019">
    <property type="component" value="Unassembled WGS sequence"/>
</dbReference>
<comment type="subcellular location">
    <subcellularLocation>
        <location evidence="1">Cell membrane</location>
        <topology evidence="1">Multi-pass membrane protein</topology>
    </subcellularLocation>
</comment>
<evidence type="ECO:0000256" key="9">
    <source>
        <dbReference type="RuleBase" id="RU003346"/>
    </source>
</evidence>
<evidence type="ECO:0000256" key="7">
    <source>
        <dbReference type="ARBA" id="ARBA00022989"/>
    </source>
</evidence>
<evidence type="ECO:0000313" key="12">
    <source>
        <dbReference type="EMBL" id="SER69481.1"/>
    </source>
</evidence>
<keyword evidence="4" id="KW-1003">Cell membrane</keyword>
<evidence type="ECO:0000313" key="13">
    <source>
        <dbReference type="Proteomes" id="UP000199019"/>
    </source>
</evidence>
<dbReference type="CDD" id="cd17359">
    <property type="entry name" value="MFS_XylE_like"/>
    <property type="match status" value="1"/>
</dbReference>
<evidence type="ECO:0000256" key="1">
    <source>
        <dbReference type="ARBA" id="ARBA00004651"/>
    </source>
</evidence>
<dbReference type="PROSITE" id="PS50850">
    <property type="entry name" value="MFS"/>
    <property type="match status" value="1"/>
</dbReference>
<protein>
    <submittedName>
        <fullName evidence="12">MFS transporter, SP family, sugar:H+ symporter</fullName>
    </submittedName>
</protein>
<feature type="transmembrane region" description="Helical" evidence="10">
    <location>
        <begin position="382"/>
        <end position="407"/>
    </location>
</feature>
<dbReference type="SUPFAM" id="SSF103473">
    <property type="entry name" value="MFS general substrate transporter"/>
    <property type="match status" value="1"/>
</dbReference>
<organism evidence="12 13">
    <name type="scientific">Pedococcus cremeus</name>
    <dbReference type="NCBI Taxonomy" id="587636"/>
    <lineage>
        <taxon>Bacteria</taxon>
        <taxon>Bacillati</taxon>
        <taxon>Actinomycetota</taxon>
        <taxon>Actinomycetes</taxon>
        <taxon>Micrococcales</taxon>
        <taxon>Intrasporangiaceae</taxon>
        <taxon>Pedococcus</taxon>
    </lineage>
</organism>
<keyword evidence="7 10" id="KW-1133">Transmembrane helix</keyword>
<accession>A0A1H9R9A4</accession>
<sequence length="487" mass="51624">MDHQPLTATGPEAEDEGTVSSGRVVSIAGVAALGGFLFGYDSAVINGAVSAIQDQFDVAPGPLGFAVASALLGAALGAVVAGRIADRYGRLFVMRVAAVLFLVSAIGTGLSGNLEVLVLFRIVGGIGVGVASVIAPAYIAEVSPAHVRGRLGSLQQLAIVTGIFMSLLVDYLLAGAAGSSKDVLWMGLEAWRWMFIAMVVPAVLYGGLSMTIPESPRYLVANHQDSEARKVLRRLIGTDGVDLRIERIKETLRHETKPSWRDLRGPALGLLPIVWVGIGLSVFQQFVGINVIFYYSNVLWEAVGFSEADSFKITVITSVVNIATTLIAIASVDRYGRKPLLLIGSVGMTVTLATMAFVFGTANTVTGPDGSVTPQLTGAQGPIALIAANLFVVAFGMSWGPMVWVLLGEKFPNRIRAAALSLAAAAQWVANWVITVSFPSLKDVSLGLAYGFYAVCALLSLVFVWKWVEETRGKELEDMHSEAVERA</sequence>
<keyword evidence="5" id="KW-0762">Sugar transport</keyword>
<dbReference type="InterPro" id="IPR003663">
    <property type="entry name" value="Sugar/inositol_transpt"/>
</dbReference>
<feature type="domain" description="Major facilitator superfamily (MFS) profile" evidence="11">
    <location>
        <begin position="27"/>
        <end position="472"/>
    </location>
</feature>
<feature type="transmembrane region" description="Helical" evidence="10">
    <location>
        <begin position="63"/>
        <end position="85"/>
    </location>
</feature>
<dbReference type="InterPro" id="IPR047984">
    <property type="entry name" value="XylE-like"/>
</dbReference>
<dbReference type="InterPro" id="IPR005828">
    <property type="entry name" value="MFS_sugar_transport-like"/>
</dbReference>
<reference evidence="13" key="1">
    <citation type="submission" date="2016-10" db="EMBL/GenBank/DDBJ databases">
        <authorList>
            <person name="Varghese N."/>
            <person name="Submissions S."/>
        </authorList>
    </citation>
    <scope>NUCLEOTIDE SEQUENCE [LARGE SCALE GENOMIC DNA]</scope>
    <source>
        <strain evidence="13">CGMCC 1.6963</strain>
    </source>
</reference>
<proteinExistence type="inferred from homology"/>
<dbReference type="PRINTS" id="PR00171">
    <property type="entry name" value="SUGRTRNSPORT"/>
</dbReference>
<dbReference type="PANTHER" id="PTHR48023">
    <property type="entry name" value="D-XYLOSE-PROTON SYMPORTER-LIKE 2"/>
    <property type="match status" value="1"/>
</dbReference>
<dbReference type="InterPro" id="IPR036259">
    <property type="entry name" value="MFS_trans_sf"/>
</dbReference>
<gene>
    <name evidence="12" type="ORF">SAMN05216199_0907</name>
</gene>
<feature type="transmembrane region" description="Helical" evidence="10">
    <location>
        <begin position="190"/>
        <end position="208"/>
    </location>
</feature>
<keyword evidence="13" id="KW-1185">Reference proteome</keyword>
<evidence type="ECO:0000256" key="6">
    <source>
        <dbReference type="ARBA" id="ARBA00022692"/>
    </source>
</evidence>
<dbReference type="PROSITE" id="PS00217">
    <property type="entry name" value="SUGAR_TRANSPORT_2"/>
    <property type="match status" value="1"/>
</dbReference>
<comment type="similarity">
    <text evidence="2 9">Belongs to the major facilitator superfamily. Sugar transporter (TC 2.A.1.1) family.</text>
</comment>
<dbReference type="STRING" id="587636.SAMN05216199_0907"/>
<evidence type="ECO:0000256" key="5">
    <source>
        <dbReference type="ARBA" id="ARBA00022597"/>
    </source>
</evidence>
<feature type="transmembrane region" description="Helical" evidence="10">
    <location>
        <begin position="118"/>
        <end position="139"/>
    </location>
</feature>
<dbReference type="GO" id="GO:0022857">
    <property type="term" value="F:transmembrane transporter activity"/>
    <property type="evidence" value="ECO:0007669"/>
    <property type="project" value="InterPro"/>
</dbReference>
<feature type="transmembrane region" description="Helical" evidence="10">
    <location>
        <begin position="450"/>
        <end position="468"/>
    </location>
</feature>
<dbReference type="Gene3D" id="1.20.1250.20">
    <property type="entry name" value="MFS general substrate transporter like domains"/>
    <property type="match status" value="2"/>
</dbReference>
<name>A0A1H9R9A4_9MICO</name>
<feature type="transmembrane region" description="Helical" evidence="10">
    <location>
        <begin position="267"/>
        <end position="293"/>
    </location>
</feature>
<feature type="transmembrane region" description="Helical" evidence="10">
    <location>
        <begin position="339"/>
        <end position="362"/>
    </location>
</feature>
<dbReference type="PROSITE" id="PS00216">
    <property type="entry name" value="SUGAR_TRANSPORT_1"/>
    <property type="match status" value="1"/>
</dbReference>
<feature type="transmembrane region" description="Helical" evidence="10">
    <location>
        <begin position="92"/>
        <end position="112"/>
    </location>
</feature>
<keyword evidence="3 9" id="KW-0813">Transport</keyword>
<feature type="transmembrane region" description="Helical" evidence="10">
    <location>
        <begin position="419"/>
        <end position="438"/>
    </location>
</feature>
<dbReference type="AlphaFoldDB" id="A0A1H9R9A4"/>
<evidence type="ECO:0000256" key="10">
    <source>
        <dbReference type="SAM" id="Phobius"/>
    </source>
</evidence>
<dbReference type="FunFam" id="1.20.1250.20:FF:000122">
    <property type="entry name" value="D-xylose transporter XylE"/>
    <property type="match status" value="1"/>
</dbReference>
<dbReference type="InterPro" id="IPR005829">
    <property type="entry name" value="Sugar_transporter_CS"/>
</dbReference>
<dbReference type="NCBIfam" id="TIGR00879">
    <property type="entry name" value="SP"/>
    <property type="match status" value="1"/>
</dbReference>
<feature type="transmembrane region" description="Helical" evidence="10">
    <location>
        <begin position="313"/>
        <end position="332"/>
    </location>
</feature>
<dbReference type="InterPro" id="IPR050820">
    <property type="entry name" value="MFS_Sugar_Transporter"/>
</dbReference>
<dbReference type="InterPro" id="IPR020846">
    <property type="entry name" value="MFS_dom"/>
</dbReference>
<dbReference type="GO" id="GO:0005886">
    <property type="term" value="C:plasma membrane"/>
    <property type="evidence" value="ECO:0007669"/>
    <property type="project" value="UniProtKB-SubCell"/>
</dbReference>
<evidence type="ECO:0000256" key="2">
    <source>
        <dbReference type="ARBA" id="ARBA00010992"/>
    </source>
</evidence>
<keyword evidence="6 10" id="KW-0812">Transmembrane</keyword>
<evidence type="ECO:0000256" key="4">
    <source>
        <dbReference type="ARBA" id="ARBA00022475"/>
    </source>
</evidence>